<keyword evidence="1" id="KW-0812">Transmembrane</keyword>
<dbReference type="PANTHER" id="PTHR31389:SF4">
    <property type="entry name" value="LD39211P"/>
    <property type="match status" value="1"/>
</dbReference>
<keyword evidence="1" id="KW-1133">Transmembrane helix</keyword>
<feature type="transmembrane region" description="Helical" evidence="1">
    <location>
        <begin position="9"/>
        <end position="27"/>
    </location>
</feature>
<accession>A0A4U5PKC8</accession>
<gene>
    <name evidence="2" type="ORF">L596_010816</name>
</gene>
<keyword evidence="3" id="KW-1185">Reference proteome</keyword>
<organism evidence="2 3">
    <name type="scientific">Steinernema carpocapsae</name>
    <name type="common">Entomopathogenic nematode</name>
    <dbReference type="NCBI Taxonomy" id="34508"/>
    <lineage>
        <taxon>Eukaryota</taxon>
        <taxon>Metazoa</taxon>
        <taxon>Ecdysozoa</taxon>
        <taxon>Nematoda</taxon>
        <taxon>Chromadorea</taxon>
        <taxon>Rhabditida</taxon>
        <taxon>Tylenchina</taxon>
        <taxon>Panagrolaimomorpha</taxon>
        <taxon>Strongyloidoidea</taxon>
        <taxon>Steinernematidae</taxon>
        <taxon>Steinernema</taxon>
    </lineage>
</organism>
<evidence type="ECO:0008006" key="4">
    <source>
        <dbReference type="Google" id="ProtNLM"/>
    </source>
</evidence>
<dbReference type="EMBL" id="AZBU02000002">
    <property type="protein sequence ID" value="TKR96861.1"/>
    <property type="molecule type" value="Genomic_DNA"/>
</dbReference>
<protein>
    <recommendedName>
        <fullName evidence="4">Nucleotide-diphospho-sugar transferase domain-containing protein</fullName>
    </recommendedName>
</protein>
<sequence length="306" mass="35606">MGLHLRRSSIFWFAIFVLCFLLFFYNGTYKSTFHSLVQSRNLPYFVPNRKIRSVTIASALSTNHFQEGLKFCKVFRSNAELMNFRNLSLVIYNLGDLTDNHINQLEKACLIAKVKPFPFEKYPDYVKNIYEYRWKALAIKESLEKSDVVFWTDGSTEFLTSNKTDDSFENLINTVANSKISMRLFGPSGHSIFWATDQRMYSFLNVSTEMAKRTEMFAAGIQLWVRTPFVMENVLKPWVNCALTKKCMGPKKAKLFCNPENQTYGHCHRFDQSAINIILANLANYDVSLYRTTLLCLRPIDYNKLR</sequence>
<dbReference type="Proteomes" id="UP000298663">
    <property type="component" value="Unassembled WGS sequence"/>
</dbReference>
<dbReference type="OrthoDB" id="10053392at2759"/>
<dbReference type="AlphaFoldDB" id="A0A4U5PKC8"/>
<evidence type="ECO:0000313" key="2">
    <source>
        <dbReference type="EMBL" id="TKR96861.1"/>
    </source>
</evidence>
<name>A0A4U5PKC8_STECR</name>
<evidence type="ECO:0000313" key="3">
    <source>
        <dbReference type="Proteomes" id="UP000298663"/>
    </source>
</evidence>
<reference evidence="2 3" key="1">
    <citation type="journal article" date="2015" name="Genome Biol.">
        <title>Comparative genomics of Steinernema reveals deeply conserved gene regulatory networks.</title>
        <authorList>
            <person name="Dillman A.R."/>
            <person name="Macchietto M."/>
            <person name="Porter C.F."/>
            <person name="Rogers A."/>
            <person name="Williams B."/>
            <person name="Antoshechkin I."/>
            <person name="Lee M.M."/>
            <person name="Goodwin Z."/>
            <person name="Lu X."/>
            <person name="Lewis E.E."/>
            <person name="Goodrich-Blair H."/>
            <person name="Stock S.P."/>
            <person name="Adams B.J."/>
            <person name="Sternberg P.W."/>
            <person name="Mortazavi A."/>
        </authorList>
    </citation>
    <scope>NUCLEOTIDE SEQUENCE [LARGE SCALE GENOMIC DNA]</scope>
    <source>
        <strain evidence="2 3">ALL</strain>
    </source>
</reference>
<keyword evidence="1" id="KW-0472">Membrane</keyword>
<evidence type="ECO:0000256" key="1">
    <source>
        <dbReference type="SAM" id="Phobius"/>
    </source>
</evidence>
<comment type="caution">
    <text evidence="2">The sequence shown here is derived from an EMBL/GenBank/DDBJ whole genome shotgun (WGS) entry which is preliminary data.</text>
</comment>
<dbReference type="PANTHER" id="PTHR31389">
    <property type="entry name" value="LD39211P"/>
    <property type="match status" value="1"/>
</dbReference>
<dbReference type="Pfam" id="PF07801">
    <property type="entry name" value="DUF1647"/>
    <property type="match status" value="1"/>
</dbReference>
<proteinExistence type="predicted"/>
<dbReference type="InterPro" id="IPR012444">
    <property type="entry name" value="DUF1647"/>
</dbReference>
<reference evidence="2 3" key="2">
    <citation type="journal article" date="2019" name="G3 (Bethesda)">
        <title>Hybrid Assembly of the Genome of the Entomopathogenic Nematode Steinernema carpocapsae Identifies the X-Chromosome.</title>
        <authorList>
            <person name="Serra L."/>
            <person name="Macchietto M."/>
            <person name="Macias-Munoz A."/>
            <person name="McGill C.J."/>
            <person name="Rodriguez I.M."/>
            <person name="Rodriguez B."/>
            <person name="Murad R."/>
            <person name="Mortazavi A."/>
        </authorList>
    </citation>
    <scope>NUCLEOTIDE SEQUENCE [LARGE SCALE GENOMIC DNA]</scope>
    <source>
        <strain evidence="2 3">ALL</strain>
    </source>
</reference>